<dbReference type="Gene3D" id="3.40.50.300">
    <property type="entry name" value="P-loop containing nucleotide triphosphate hydrolases"/>
    <property type="match status" value="1"/>
</dbReference>
<proteinExistence type="predicted"/>
<reference evidence="2" key="1">
    <citation type="journal article" date="2020" name="Nature">
        <title>Giant virus diversity and host interactions through global metagenomics.</title>
        <authorList>
            <person name="Schulz F."/>
            <person name="Roux S."/>
            <person name="Paez-Espino D."/>
            <person name="Jungbluth S."/>
            <person name="Walsh D.A."/>
            <person name="Denef V.J."/>
            <person name="McMahon K.D."/>
            <person name="Konstantinidis K.T."/>
            <person name="Eloe-Fadrosh E.A."/>
            <person name="Kyrpides N.C."/>
            <person name="Woyke T."/>
        </authorList>
    </citation>
    <scope>NUCLEOTIDE SEQUENCE</scope>
    <source>
        <strain evidence="2">GVMAG-M-3300021962-46</strain>
    </source>
</reference>
<sequence>MKLELKKFDVRNIKDDSVILFIGKRNTGKSFLVKDIMYHFRNLPVGVVISPTERANRFFENFVPNMLIYDGYEPGIIQKFVDRQSKITDQFTNEKKKYARSDLDPRAFLILDDCLYDKTWPSDPNIRFLFMNGRHVKTFFLITMQYPLGIPPHLRANVDYVFILRENQIKQRERIYQQYAGMFHSFDAFNSVLDQTTENYECLVIDNKVQSNKLEDQVYWYKATDHPNFQVCSPELWDMQALEQERQSMGVSQPGEDDEAYNPRLIQKQKRNAVDIRVKKSY</sequence>
<name>A0A6C0CQ04_9ZZZZ</name>
<organism evidence="2">
    <name type="scientific">viral metagenome</name>
    <dbReference type="NCBI Taxonomy" id="1070528"/>
    <lineage>
        <taxon>unclassified sequences</taxon>
        <taxon>metagenomes</taxon>
        <taxon>organismal metagenomes</taxon>
    </lineage>
</organism>
<feature type="region of interest" description="Disordered" evidence="1">
    <location>
        <begin position="247"/>
        <end position="266"/>
    </location>
</feature>
<evidence type="ECO:0000256" key="1">
    <source>
        <dbReference type="SAM" id="MobiDB-lite"/>
    </source>
</evidence>
<protein>
    <submittedName>
        <fullName evidence="2">Uncharacterized protein</fullName>
    </submittedName>
</protein>
<dbReference type="SUPFAM" id="SSF52540">
    <property type="entry name" value="P-loop containing nucleoside triphosphate hydrolases"/>
    <property type="match status" value="1"/>
</dbReference>
<evidence type="ECO:0000313" key="2">
    <source>
        <dbReference type="EMBL" id="QHT06926.1"/>
    </source>
</evidence>
<dbReference type="EMBL" id="MN739479">
    <property type="protein sequence ID" value="QHT06926.1"/>
    <property type="molecule type" value="Genomic_DNA"/>
</dbReference>
<dbReference type="InterPro" id="IPR027417">
    <property type="entry name" value="P-loop_NTPase"/>
</dbReference>
<accession>A0A6C0CQ04</accession>
<dbReference type="AlphaFoldDB" id="A0A6C0CQ04"/>